<accession>A0AAJ5C229</accession>
<organism evidence="1 2">
    <name type="scientific">Sphingobacterium mizutaii</name>
    <dbReference type="NCBI Taxonomy" id="1010"/>
    <lineage>
        <taxon>Bacteria</taxon>
        <taxon>Pseudomonadati</taxon>
        <taxon>Bacteroidota</taxon>
        <taxon>Sphingobacteriia</taxon>
        <taxon>Sphingobacteriales</taxon>
        <taxon>Sphingobacteriaceae</taxon>
        <taxon>Sphingobacterium</taxon>
    </lineage>
</organism>
<reference evidence="1 2" key="1">
    <citation type="submission" date="2017-06" db="EMBL/GenBank/DDBJ databases">
        <authorList>
            <consortium name="Pathogen Informatics"/>
        </authorList>
    </citation>
    <scope>NUCLEOTIDE SEQUENCE [LARGE SCALE GENOMIC DNA]</scope>
    <source>
        <strain evidence="1 2">NCTC12149</strain>
    </source>
</reference>
<protein>
    <submittedName>
        <fullName evidence="1">Uncharacterized protein</fullName>
    </submittedName>
</protein>
<dbReference type="KEGG" id="smiz:4412673_03944"/>
<evidence type="ECO:0000313" key="2">
    <source>
        <dbReference type="Proteomes" id="UP000215355"/>
    </source>
</evidence>
<name>A0AAJ5C229_9SPHI</name>
<dbReference type="AlphaFoldDB" id="A0AAJ5C229"/>
<sequence>MENPAIRNLLSFIQQDLDTDVHGEELDGYSHIICPTLPFDIFIYKKFTARPEVSDKRYILISLGQLEQEGTKIKNRLKVLAGKAKKLHARATVAARLDKNQSLSFLQENHLQVPLPGKYRYGLFYEGELVSIAVFSGGRRMKDRSEDYRSFELLRFCHKSDHLIIGGLSKLIRAFIKDFHPGDIMTYVDQDWSQDSSLKTIGFQEMGSREGANFWIADQQQYLIESQEQLLEMTENHPNGYLSQNSGSIKLVLAV</sequence>
<gene>
    <name evidence="1" type="ORF">SAMEA4412673_03944</name>
</gene>
<dbReference type="RefSeq" id="WP_093099723.1">
    <property type="nucleotide sequence ID" value="NZ_DAMBSL010000018.1"/>
</dbReference>
<dbReference type="Proteomes" id="UP000215355">
    <property type="component" value="Chromosome 1"/>
</dbReference>
<evidence type="ECO:0000313" key="1">
    <source>
        <dbReference type="EMBL" id="SNV64272.1"/>
    </source>
</evidence>
<proteinExistence type="predicted"/>
<dbReference type="EMBL" id="LT906468">
    <property type="protein sequence ID" value="SNV64272.1"/>
    <property type="molecule type" value="Genomic_DNA"/>
</dbReference>